<accession>A0A0R0CZB2</accession>
<protein>
    <recommendedName>
        <fullName evidence="5">CopL family metal-binding regulatory protein</fullName>
    </recommendedName>
</protein>
<dbReference type="InterPro" id="IPR048034">
    <property type="entry name" value="CopL-like"/>
</dbReference>
<feature type="region of interest" description="Disordered" evidence="1">
    <location>
        <begin position="95"/>
        <end position="121"/>
    </location>
</feature>
<keyword evidence="4" id="KW-1185">Reference proteome</keyword>
<dbReference type="EMBL" id="LDJM01000034">
    <property type="protein sequence ID" value="KRG75049.1"/>
    <property type="molecule type" value="Genomic_DNA"/>
</dbReference>
<dbReference type="PATRIC" id="fig|336566.3.peg.2048"/>
<name>A0A0R0CZB2_9GAMM</name>
<sequence>MALLLRLLLITLLLVNTSASAWAATGMAASLLPAAGSAHSMAMASEAMTADCHGAPAAEAPMPCGNDSQHCDCLHACSALPSPVALWLPLALRASPQAPSPRPAAPPHLADPVRPPIHLPA</sequence>
<evidence type="ECO:0000313" key="4">
    <source>
        <dbReference type="Proteomes" id="UP000050956"/>
    </source>
</evidence>
<feature type="chain" id="PRO_5006394836" description="CopL family metal-binding regulatory protein" evidence="2">
    <location>
        <begin position="24"/>
        <end position="121"/>
    </location>
</feature>
<evidence type="ECO:0000256" key="2">
    <source>
        <dbReference type="SAM" id="SignalP"/>
    </source>
</evidence>
<proteinExistence type="predicted"/>
<comment type="caution">
    <text evidence="3">The sequence shown here is derived from an EMBL/GenBank/DDBJ whole genome shotgun (WGS) entry which is preliminary data.</text>
</comment>
<evidence type="ECO:0008006" key="5">
    <source>
        <dbReference type="Google" id="ProtNLM"/>
    </source>
</evidence>
<reference evidence="3 4" key="1">
    <citation type="submission" date="2015-05" db="EMBL/GenBank/DDBJ databases">
        <title>Genome sequencing and analysis of members of genus Stenotrophomonas.</title>
        <authorList>
            <person name="Patil P.P."/>
            <person name="Midha S."/>
            <person name="Patil P.B."/>
        </authorList>
    </citation>
    <scope>NUCLEOTIDE SEQUENCE [LARGE SCALE GENOMIC DNA]</scope>
    <source>
        <strain evidence="3 4">DSM 24757</strain>
    </source>
</reference>
<dbReference type="Proteomes" id="UP000050956">
    <property type="component" value="Unassembled WGS sequence"/>
</dbReference>
<evidence type="ECO:0000313" key="3">
    <source>
        <dbReference type="EMBL" id="KRG75049.1"/>
    </source>
</evidence>
<dbReference type="STRING" id="336566.ABB30_12710"/>
<evidence type="ECO:0000256" key="1">
    <source>
        <dbReference type="SAM" id="MobiDB-lite"/>
    </source>
</evidence>
<feature type="signal peptide" evidence="2">
    <location>
        <begin position="1"/>
        <end position="23"/>
    </location>
</feature>
<organism evidence="3 4">
    <name type="scientific">Stenotrophomonas ginsengisoli</name>
    <dbReference type="NCBI Taxonomy" id="336566"/>
    <lineage>
        <taxon>Bacteria</taxon>
        <taxon>Pseudomonadati</taxon>
        <taxon>Pseudomonadota</taxon>
        <taxon>Gammaproteobacteria</taxon>
        <taxon>Lysobacterales</taxon>
        <taxon>Lysobacteraceae</taxon>
        <taxon>Stenotrophomonas</taxon>
    </lineage>
</organism>
<dbReference type="AlphaFoldDB" id="A0A0R0CZB2"/>
<keyword evidence="2" id="KW-0732">Signal</keyword>
<gene>
    <name evidence="3" type="ORF">ABB30_12710</name>
</gene>
<dbReference type="RefSeq" id="WP_057638688.1">
    <property type="nucleotide sequence ID" value="NZ_LDJM01000034.1"/>
</dbReference>
<dbReference type="NCBIfam" id="NF033807">
    <property type="entry name" value="CopL_fam"/>
    <property type="match status" value="1"/>
</dbReference>